<feature type="signal peptide" evidence="1">
    <location>
        <begin position="1"/>
        <end position="21"/>
    </location>
</feature>
<evidence type="ECO:0000313" key="2">
    <source>
        <dbReference type="EMBL" id="MDR6218308.1"/>
    </source>
</evidence>
<dbReference type="RefSeq" id="WP_309854680.1">
    <property type="nucleotide sequence ID" value="NZ_JAVDQJ010000005.1"/>
</dbReference>
<proteinExistence type="predicted"/>
<dbReference type="EMBL" id="JAVDQK010000004">
    <property type="protein sequence ID" value="MDR6218308.1"/>
    <property type="molecule type" value="Genomic_DNA"/>
</dbReference>
<reference evidence="2" key="1">
    <citation type="submission" date="2023-07" db="EMBL/GenBank/DDBJ databases">
        <title>Sorghum-associated microbial communities from plants grown in Nebraska, USA.</title>
        <authorList>
            <person name="Schachtman D."/>
        </authorList>
    </citation>
    <scope>NUCLEOTIDE SEQUENCE</scope>
    <source>
        <strain evidence="2">BE330</strain>
    </source>
</reference>
<name>A0AAE3XEM2_9DEIO</name>
<feature type="chain" id="PRO_5042080517" description="DUF4430 domain-containing protein" evidence="1">
    <location>
        <begin position="22"/>
        <end position="121"/>
    </location>
</feature>
<sequence>MQKNFKALAIALALALTTAAAQTTVTSSTVQTLSVHRVTITVTGIPGVPSGIDWTAQSLMGKLLNRGCAITTLNRLPANTWVSLEKTVLSEDTDGTVYALIGGKLAAAALDKDELVLVTCN</sequence>
<protein>
    <recommendedName>
        <fullName evidence="4">DUF4430 domain-containing protein</fullName>
    </recommendedName>
</protein>
<comment type="caution">
    <text evidence="2">The sequence shown here is derived from an EMBL/GenBank/DDBJ whole genome shotgun (WGS) entry which is preliminary data.</text>
</comment>
<accession>A0AAE3XEM2</accession>
<gene>
    <name evidence="2" type="ORF">J2Y00_001871</name>
</gene>
<evidence type="ECO:0000256" key="1">
    <source>
        <dbReference type="SAM" id="SignalP"/>
    </source>
</evidence>
<organism evidence="2 3">
    <name type="scientific">Deinococcus soli</name>
    <name type="common">ex Cha et al. 2016</name>
    <dbReference type="NCBI Taxonomy" id="1309411"/>
    <lineage>
        <taxon>Bacteria</taxon>
        <taxon>Thermotogati</taxon>
        <taxon>Deinococcota</taxon>
        <taxon>Deinococci</taxon>
        <taxon>Deinococcales</taxon>
        <taxon>Deinococcaceae</taxon>
        <taxon>Deinococcus</taxon>
    </lineage>
</organism>
<evidence type="ECO:0008006" key="4">
    <source>
        <dbReference type="Google" id="ProtNLM"/>
    </source>
</evidence>
<keyword evidence="1" id="KW-0732">Signal</keyword>
<dbReference type="Proteomes" id="UP001185331">
    <property type="component" value="Unassembled WGS sequence"/>
</dbReference>
<dbReference type="AlphaFoldDB" id="A0AAE3XEM2"/>
<evidence type="ECO:0000313" key="3">
    <source>
        <dbReference type="Proteomes" id="UP001185331"/>
    </source>
</evidence>